<keyword evidence="4" id="KW-0689">Ribosomal protein</keyword>
<name>A0A1Y2LXH3_EPING</name>
<dbReference type="Pfam" id="PF11788">
    <property type="entry name" value="MRP-L46"/>
    <property type="match status" value="1"/>
</dbReference>
<evidence type="ECO:0000256" key="7">
    <source>
        <dbReference type="ARBA" id="ARBA00035190"/>
    </source>
</evidence>
<dbReference type="InterPro" id="IPR033650">
    <property type="entry name" value="Ribosomal_mL46_NUDIX"/>
</dbReference>
<proteinExistence type="inferred from homology"/>
<dbReference type="InterPro" id="IPR021757">
    <property type="entry name" value="Ribosomal_mL46_N"/>
</dbReference>
<dbReference type="OMA" id="HPFENAF"/>
<keyword evidence="11" id="KW-1185">Reference proteome</keyword>
<feature type="compositionally biased region" description="Basic and acidic residues" evidence="8">
    <location>
        <begin position="186"/>
        <end position="209"/>
    </location>
</feature>
<protein>
    <recommendedName>
        <fullName evidence="7">Large ribosomal subunit protein mL46</fullName>
    </recommendedName>
</protein>
<organism evidence="10 11">
    <name type="scientific">Epicoccum nigrum</name>
    <name type="common">Soil fungus</name>
    <name type="synonym">Epicoccum purpurascens</name>
    <dbReference type="NCBI Taxonomy" id="105696"/>
    <lineage>
        <taxon>Eukaryota</taxon>
        <taxon>Fungi</taxon>
        <taxon>Dikarya</taxon>
        <taxon>Ascomycota</taxon>
        <taxon>Pezizomycotina</taxon>
        <taxon>Dothideomycetes</taxon>
        <taxon>Pleosporomycetidae</taxon>
        <taxon>Pleosporales</taxon>
        <taxon>Pleosporineae</taxon>
        <taxon>Didymellaceae</taxon>
        <taxon>Epicoccum</taxon>
    </lineage>
</organism>
<dbReference type="CDD" id="cd04661">
    <property type="entry name" value="NUDIX_MRP_L46"/>
    <property type="match status" value="1"/>
</dbReference>
<evidence type="ECO:0000256" key="5">
    <source>
        <dbReference type="ARBA" id="ARBA00023128"/>
    </source>
</evidence>
<keyword evidence="5" id="KW-0496">Mitochondrion</keyword>
<comment type="subcellular location">
    <subcellularLocation>
        <location evidence="1">Mitochondrion</location>
    </subcellularLocation>
</comment>
<evidence type="ECO:0000259" key="9">
    <source>
        <dbReference type="Pfam" id="PF11788"/>
    </source>
</evidence>
<dbReference type="Proteomes" id="UP000193240">
    <property type="component" value="Unassembled WGS sequence"/>
</dbReference>
<dbReference type="GO" id="GO:0005762">
    <property type="term" value="C:mitochondrial large ribosomal subunit"/>
    <property type="evidence" value="ECO:0007669"/>
    <property type="project" value="TreeGrafter"/>
</dbReference>
<feature type="domain" description="Large ribosomal subunit protein mL46 N-terminal" evidence="9">
    <location>
        <begin position="63"/>
        <end position="204"/>
    </location>
</feature>
<dbReference type="AlphaFoldDB" id="A0A1Y2LXH3"/>
<evidence type="ECO:0000256" key="6">
    <source>
        <dbReference type="ARBA" id="ARBA00023274"/>
    </source>
</evidence>
<dbReference type="STRING" id="105696.A0A1Y2LXH3"/>
<evidence type="ECO:0000256" key="4">
    <source>
        <dbReference type="ARBA" id="ARBA00022980"/>
    </source>
</evidence>
<dbReference type="PANTHER" id="PTHR13124">
    <property type="entry name" value="39S RIBOSOMAL PROTEIN L46, MITOCHONDRIAL PRECURSOR-RELATED"/>
    <property type="match status" value="1"/>
</dbReference>
<dbReference type="GO" id="GO:0003735">
    <property type="term" value="F:structural constituent of ribosome"/>
    <property type="evidence" value="ECO:0007669"/>
    <property type="project" value="InterPro"/>
</dbReference>
<gene>
    <name evidence="10" type="ORF">B5807_07960</name>
</gene>
<evidence type="ECO:0000256" key="8">
    <source>
        <dbReference type="SAM" id="MobiDB-lite"/>
    </source>
</evidence>
<keyword evidence="6" id="KW-0687">Ribonucleoprotein</keyword>
<dbReference type="EMBL" id="KZ107846">
    <property type="protein sequence ID" value="OSS48259.1"/>
    <property type="molecule type" value="Genomic_DNA"/>
</dbReference>
<evidence type="ECO:0000313" key="10">
    <source>
        <dbReference type="EMBL" id="OSS48259.1"/>
    </source>
</evidence>
<evidence type="ECO:0000256" key="2">
    <source>
        <dbReference type="ARBA" id="ARBA00009070"/>
    </source>
</evidence>
<dbReference type="Gene3D" id="3.90.79.10">
    <property type="entry name" value="Nucleoside Triphosphate Pyrophosphohydrolase"/>
    <property type="match status" value="1"/>
</dbReference>
<comment type="similarity">
    <text evidence="2">Belongs to the mitochondrion-specific ribosomal protein mL46 family.</text>
</comment>
<dbReference type="PANTHER" id="PTHR13124:SF12">
    <property type="entry name" value="LARGE RIBOSOMAL SUBUNIT PROTEIN ML46"/>
    <property type="match status" value="1"/>
</dbReference>
<dbReference type="InParanoid" id="A0A1Y2LXH3"/>
<feature type="region of interest" description="Disordered" evidence="8">
    <location>
        <begin position="170"/>
        <end position="209"/>
    </location>
</feature>
<dbReference type="GO" id="GO:0005743">
    <property type="term" value="C:mitochondrial inner membrane"/>
    <property type="evidence" value="ECO:0007669"/>
    <property type="project" value="UniProtKB-ARBA"/>
</dbReference>
<evidence type="ECO:0000313" key="11">
    <source>
        <dbReference type="Proteomes" id="UP000193240"/>
    </source>
</evidence>
<dbReference type="InterPro" id="IPR040008">
    <property type="entry name" value="Ribosomal_mL46"/>
</dbReference>
<dbReference type="FunFam" id="3.90.79.10:FF:000018">
    <property type="entry name" value="39S ribosomal protein L46, mitochondrial"/>
    <property type="match status" value="1"/>
</dbReference>
<dbReference type="FunCoup" id="A0A1Y2LXH3">
    <property type="interactions" value="413"/>
</dbReference>
<sequence length="344" mass="38517">MNAGHQTRRAAARAGQSICHNHSCRTTPRSYATAAATASSPDAALAQHQHIPPVAQSSPSTSYAVNAGVLLSRPPQITRDLHPFEAAFFLYQKRLNERLALPFTRYFYFKARTPADREWKRKMAQRLTPARDIGRYKGYGEEAWNDEVLVGAKESDMQWQVDRLLEDAETTGAEEEGGVAAAAAEAAKDEDASERPPSRITKADEENDTKSLARALQRTLYLLVKDKEGRWVFPQDRLADENLHGAAQRILSSSGGPNMNTWLVGHVPVGHYQHNYASPKKTPAGLSEQGSKTFFLKARIMAGQFNLKESKLGLQDFKWLHRDELKNAVEGDYWKQIKNMLAER</sequence>
<accession>A0A1Y2LXH3</accession>
<evidence type="ECO:0000256" key="3">
    <source>
        <dbReference type="ARBA" id="ARBA00022946"/>
    </source>
</evidence>
<reference evidence="10 11" key="1">
    <citation type="journal article" date="2017" name="Genome Announc.">
        <title>Genome sequence of the saprophytic ascomycete Epicoccum nigrum ICMP 19927 strain isolated from New Zealand.</title>
        <authorList>
            <person name="Fokin M."/>
            <person name="Fleetwood D."/>
            <person name="Weir B.S."/>
            <person name="Villas-Boas S.G."/>
        </authorList>
    </citation>
    <scope>NUCLEOTIDE SEQUENCE [LARGE SCALE GENOMIC DNA]</scope>
    <source>
        <strain evidence="10 11">ICMP 19927</strain>
    </source>
</reference>
<keyword evidence="3" id="KW-0809">Transit peptide</keyword>
<evidence type="ECO:0000256" key="1">
    <source>
        <dbReference type="ARBA" id="ARBA00004173"/>
    </source>
</evidence>